<dbReference type="EMBL" id="PKPP01008498">
    <property type="protein sequence ID" value="PWA50536.1"/>
    <property type="molecule type" value="Genomic_DNA"/>
</dbReference>
<evidence type="ECO:0000313" key="3">
    <source>
        <dbReference type="EMBL" id="PWA50536.1"/>
    </source>
</evidence>
<dbReference type="InterPro" id="IPR045087">
    <property type="entry name" value="Cu-oxidase_fam"/>
</dbReference>
<dbReference type="AlphaFoldDB" id="A0A2U1LNF9"/>
<proteinExistence type="inferred from homology"/>
<dbReference type="STRING" id="35608.A0A2U1LNF9"/>
<dbReference type="GO" id="GO:0016491">
    <property type="term" value="F:oxidoreductase activity"/>
    <property type="evidence" value="ECO:0007669"/>
    <property type="project" value="InterPro"/>
</dbReference>
<evidence type="ECO:0000259" key="2">
    <source>
        <dbReference type="Pfam" id="PF07731"/>
    </source>
</evidence>
<comment type="similarity">
    <text evidence="1">Belongs to the multicopper oxidase family.</text>
</comment>
<protein>
    <submittedName>
        <fullName evidence="3">Laccase</fullName>
    </submittedName>
</protein>
<name>A0A2U1LNF9_ARTAN</name>
<dbReference type="InterPro" id="IPR011706">
    <property type="entry name" value="Cu-oxidase_C"/>
</dbReference>
<evidence type="ECO:0000256" key="1">
    <source>
        <dbReference type="ARBA" id="ARBA00010609"/>
    </source>
</evidence>
<comment type="caution">
    <text evidence="3">The sequence shown here is derived from an EMBL/GenBank/DDBJ whole genome shotgun (WGS) entry which is preliminary data.</text>
</comment>
<accession>A0A2U1LNF9</accession>
<dbReference type="InterPro" id="IPR008972">
    <property type="entry name" value="Cupredoxin"/>
</dbReference>
<dbReference type="Gene3D" id="2.60.40.420">
    <property type="entry name" value="Cupredoxins - blue copper proteins"/>
    <property type="match status" value="2"/>
</dbReference>
<dbReference type="GO" id="GO:0005507">
    <property type="term" value="F:copper ion binding"/>
    <property type="evidence" value="ECO:0007669"/>
    <property type="project" value="InterPro"/>
</dbReference>
<dbReference type="SUPFAM" id="SSF49503">
    <property type="entry name" value="Cupredoxins"/>
    <property type="match status" value="1"/>
</dbReference>
<feature type="domain" description="Plastocyanin-like" evidence="2">
    <location>
        <begin position="55"/>
        <end position="121"/>
    </location>
</feature>
<dbReference type="PANTHER" id="PTHR11709:SF446">
    <property type="entry name" value="LACCASE"/>
    <property type="match status" value="1"/>
</dbReference>
<organism evidence="3 4">
    <name type="scientific">Artemisia annua</name>
    <name type="common">Sweet wormwood</name>
    <dbReference type="NCBI Taxonomy" id="35608"/>
    <lineage>
        <taxon>Eukaryota</taxon>
        <taxon>Viridiplantae</taxon>
        <taxon>Streptophyta</taxon>
        <taxon>Embryophyta</taxon>
        <taxon>Tracheophyta</taxon>
        <taxon>Spermatophyta</taxon>
        <taxon>Magnoliopsida</taxon>
        <taxon>eudicotyledons</taxon>
        <taxon>Gunneridae</taxon>
        <taxon>Pentapetalae</taxon>
        <taxon>asterids</taxon>
        <taxon>campanulids</taxon>
        <taxon>Asterales</taxon>
        <taxon>Asteraceae</taxon>
        <taxon>Asteroideae</taxon>
        <taxon>Anthemideae</taxon>
        <taxon>Artemisiinae</taxon>
        <taxon>Artemisia</taxon>
    </lineage>
</organism>
<dbReference type="OrthoDB" id="2121828at2759"/>
<evidence type="ECO:0000313" key="4">
    <source>
        <dbReference type="Proteomes" id="UP000245207"/>
    </source>
</evidence>
<dbReference type="Proteomes" id="UP000245207">
    <property type="component" value="Unassembled WGS sequence"/>
</dbReference>
<keyword evidence="4" id="KW-1185">Reference proteome</keyword>
<gene>
    <name evidence="3" type="ORF">CTI12_AA349900</name>
</gene>
<dbReference type="PANTHER" id="PTHR11709">
    <property type="entry name" value="MULTI-COPPER OXIDASE"/>
    <property type="match status" value="1"/>
</dbReference>
<dbReference type="Pfam" id="PF07731">
    <property type="entry name" value="Cu-oxidase_2"/>
    <property type="match status" value="1"/>
</dbReference>
<reference evidence="3 4" key="1">
    <citation type="journal article" date="2018" name="Mol. Plant">
        <title>The genome of Artemisia annua provides insight into the evolution of Asteraceae family and artemisinin biosynthesis.</title>
        <authorList>
            <person name="Shen Q."/>
            <person name="Zhang L."/>
            <person name="Liao Z."/>
            <person name="Wang S."/>
            <person name="Yan T."/>
            <person name="Shi P."/>
            <person name="Liu M."/>
            <person name="Fu X."/>
            <person name="Pan Q."/>
            <person name="Wang Y."/>
            <person name="Lv Z."/>
            <person name="Lu X."/>
            <person name="Zhang F."/>
            <person name="Jiang W."/>
            <person name="Ma Y."/>
            <person name="Chen M."/>
            <person name="Hao X."/>
            <person name="Li L."/>
            <person name="Tang Y."/>
            <person name="Lv G."/>
            <person name="Zhou Y."/>
            <person name="Sun X."/>
            <person name="Brodelius P.E."/>
            <person name="Rose J.K.C."/>
            <person name="Tang K."/>
        </authorList>
    </citation>
    <scope>NUCLEOTIDE SEQUENCE [LARGE SCALE GENOMIC DNA]</scope>
    <source>
        <strain evidence="4">cv. Huhao1</strain>
        <tissue evidence="3">Leaf</tissue>
    </source>
</reference>
<sequence>MGFGFFNCTPGTRCQGPNNTWFGASMNNVSSVLPNRVSLLQAYTQKSHNIYTPDFPPVPPLQFDSTCNVPRGLGQPVKGTRLYKLKFGSCVQIILQDTSIFSTEDHPVHLHGYHFNIVGQGVWLMHCHIDTHLAWGFAMAYIVENRVGESEMLLPPPSDLPEC</sequence>